<accession>A0ABX1CWC5</accession>
<sequence length="109" mass="12185">MLINDAIAIARADMARVERFIRRRDSFLDALDWHALPDTAAFEASMLDDLLDDDLADSASYVAWLEELAAEGVTALTHMLRFDPHCRPRHADRDTPSLTFAPARTSIAS</sequence>
<dbReference type="RefSeq" id="WP_168136218.1">
    <property type="nucleotide sequence ID" value="NZ_JAAVJH010000028.1"/>
</dbReference>
<protein>
    <submittedName>
        <fullName evidence="2">Uncharacterized protein</fullName>
    </submittedName>
</protein>
<evidence type="ECO:0000256" key="1">
    <source>
        <dbReference type="SAM" id="MobiDB-lite"/>
    </source>
</evidence>
<reference evidence="2 3" key="1">
    <citation type="submission" date="2020-03" db="EMBL/GenBank/DDBJ databases">
        <authorList>
            <person name="Wang L."/>
            <person name="He N."/>
            <person name="Li Y."/>
            <person name="Fang Y."/>
            <person name="Zhang F."/>
        </authorList>
    </citation>
    <scope>NUCLEOTIDE SEQUENCE [LARGE SCALE GENOMIC DNA]</scope>
    <source>
        <strain evidence="2 3">36D10-4-7</strain>
    </source>
</reference>
<feature type="region of interest" description="Disordered" evidence="1">
    <location>
        <begin position="88"/>
        <end position="109"/>
    </location>
</feature>
<keyword evidence="3" id="KW-1185">Reference proteome</keyword>
<dbReference type="EMBL" id="JAAVJH010000028">
    <property type="protein sequence ID" value="NJR80707.1"/>
    <property type="molecule type" value="Genomic_DNA"/>
</dbReference>
<comment type="caution">
    <text evidence="2">The sequence shown here is derived from an EMBL/GenBank/DDBJ whole genome shotgun (WGS) entry which is preliminary data.</text>
</comment>
<evidence type="ECO:0000313" key="2">
    <source>
        <dbReference type="EMBL" id="NJR80707.1"/>
    </source>
</evidence>
<name>A0ABX1CWC5_9SPHN</name>
<evidence type="ECO:0000313" key="3">
    <source>
        <dbReference type="Proteomes" id="UP000732399"/>
    </source>
</evidence>
<dbReference type="Proteomes" id="UP000732399">
    <property type="component" value="Unassembled WGS sequence"/>
</dbReference>
<gene>
    <name evidence="2" type="ORF">HBH26_19210</name>
</gene>
<organism evidence="2 3">
    <name type="scientific">Sphingomonas corticis</name>
    <dbReference type="NCBI Taxonomy" id="2722791"/>
    <lineage>
        <taxon>Bacteria</taxon>
        <taxon>Pseudomonadati</taxon>
        <taxon>Pseudomonadota</taxon>
        <taxon>Alphaproteobacteria</taxon>
        <taxon>Sphingomonadales</taxon>
        <taxon>Sphingomonadaceae</taxon>
        <taxon>Sphingomonas</taxon>
    </lineage>
</organism>
<proteinExistence type="predicted"/>